<proteinExistence type="predicted"/>
<organism evidence="2 3">
    <name type="scientific">Nepenthes gracilis</name>
    <name type="common">Slender pitcher plant</name>
    <dbReference type="NCBI Taxonomy" id="150966"/>
    <lineage>
        <taxon>Eukaryota</taxon>
        <taxon>Viridiplantae</taxon>
        <taxon>Streptophyta</taxon>
        <taxon>Embryophyta</taxon>
        <taxon>Tracheophyta</taxon>
        <taxon>Spermatophyta</taxon>
        <taxon>Magnoliopsida</taxon>
        <taxon>eudicotyledons</taxon>
        <taxon>Gunneridae</taxon>
        <taxon>Pentapetalae</taxon>
        <taxon>Caryophyllales</taxon>
        <taxon>Nepenthaceae</taxon>
        <taxon>Nepenthes</taxon>
    </lineage>
</organism>
<dbReference type="AlphaFoldDB" id="A0AAD3RWQ9"/>
<evidence type="ECO:0000313" key="3">
    <source>
        <dbReference type="Proteomes" id="UP001279734"/>
    </source>
</evidence>
<name>A0AAD3RWQ9_NEPGR</name>
<evidence type="ECO:0000313" key="2">
    <source>
        <dbReference type="EMBL" id="GMG99268.1"/>
    </source>
</evidence>
<reference evidence="2" key="1">
    <citation type="submission" date="2023-05" db="EMBL/GenBank/DDBJ databases">
        <title>Nepenthes gracilis genome sequencing.</title>
        <authorList>
            <person name="Fukushima K."/>
        </authorList>
    </citation>
    <scope>NUCLEOTIDE SEQUENCE</scope>
    <source>
        <strain evidence="2">SING2019-196</strain>
    </source>
</reference>
<sequence>MLKKRCHCKRAETGTAHGQFQRLKFRLNGAIQTETAEEHQHRLVQFSLLNLEFMELHKQRQRKSTNTSRFKLQPPKFRLHGATQTEAAEEHQHQLV</sequence>
<evidence type="ECO:0000256" key="1">
    <source>
        <dbReference type="SAM" id="MobiDB-lite"/>
    </source>
</evidence>
<dbReference type="EMBL" id="BSYO01000001">
    <property type="protein sequence ID" value="GMG99268.1"/>
    <property type="molecule type" value="Genomic_DNA"/>
</dbReference>
<dbReference type="Proteomes" id="UP001279734">
    <property type="component" value="Unassembled WGS sequence"/>
</dbReference>
<protein>
    <submittedName>
        <fullName evidence="2">Uncharacterized protein</fullName>
    </submittedName>
</protein>
<keyword evidence="3" id="KW-1185">Reference proteome</keyword>
<accession>A0AAD3RWQ9</accession>
<comment type="caution">
    <text evidence="2">The sequence shown here is derived from an EMBL/GenBank/DDBJ whole genome shotgun (WGS) entry which is preliminary data.</text>
</comment>
<gene>
    <name evidence="2" type="ORF">Nepgr_001108</name>
</gene>
<feature type="region of interest" description="Disordered" evidence="1">
    <location>
        <begin position="58"/>
        <end position="96"/>
    </location>
</feature>